<sequence length="108" mass="11752">MLRKKSTILVALLLFIGVGCSSPGSLSSEEITNVAGVVVTEDYERVANAEVHFVDDDLRTTTSEEGTFTLYEVSVGSQNVTINSESHGTFEKNVEIVNEGTRLEIKLD</sequence>
<dbReference type="EMBL" id="PISP01000001">
    <property type="protein sequence ID" value="PKD44165.1"/>
    <property type="molecule type" value="Genomic_DNA"/>
</dbReference>
<evidence type="ECO:0000313" key="2">
    <source>
        <dbReference type="EMBL" id="PKD44165.1"/>
    </source>
</evidence>
<evidence type="ECO:0000313" key="3">
    <source>
        <dbReference type="Proteomes" id="UP000233398"/>
    </source>
</evidence>
<evidence type="ECO:0008006" key="4">
    <source>
        <dbReference type="Google" id="ProtNLM"/>
    </source>
</evidence>
<dbReference type="Pfam" id="PF13620">
    <property type="entry name" value="CarboxypepD_reg"/>
    <property type="match status" value="1"/>
</dbReference>
<feature type="chain" id="PRO_5014657813" description="Carboxypeptidase regulatory-like domain-containing protein" evidence="1">
    <location>
        <begin position="22"/>
        <end position="108"/>
    </location>
</feature>
<keyword evidence="1" id="KW-0732">Signal</keyword>
<name>A0A2N0VIY9_9BACT</name>
<proteinExistence type="predicted"/>
<organism evidence="2 3">
    <name type="scientific">Rhodohalobacter barkolensis</name>
    <dbReference type="NCBI Taxonomy" id="2053187"/>
    <lineage>
        <taxon>Bacteria</taxon>
        <taxon>Pseudomonadati</taxon>
        <taxon>Balneolota</taxon>
        <taxon>Balneolia</taxon>
        <taxon>Balneolales</taxon>
        <taxon>Balneolaceae</taxon>
        <taxon>Rhodohalobacter</taxon>
    </lineage>
</organism>
<dbReference type="OrthoDB" id="9775095at2"/>
<dbReference type="PROSITE" id="PS51257">
    <property type="entry name" value="PROKAR_LIPOPROTEIN"/>
    <property type="match status" value="1"/>
</dbReference>
<gene>
    <name evidence="2" type="ORF">CWD77_01470</name>
</gene>
<protein>
    <recommendedName>
        <fullName evidence="4">Carboxypeptidase regulatory-like domain-containing protein</fullName>
    </recommendedName>
</protein>
<feature type="signal peptide" evidence="1">
    <location>
        <begin position="1"/>
        <end position="21"/>
    </location>
</feature>
<dbReference type="AlphaFoldDB" id="A0A2N0VIY9"/>
<dbReference type="RefSeq" id="WP_133120144.1">
    <property type="nucleotide sequence ID" value="NZ_PISP01000001.1"/>
</dbReference>
<dbReference type="SUPFAM" id="SSF49464">
    <property type="entry name" value="Carboxypeptidase regulatory domain-like"/>
    <property type="match status" value="1"/>
</dbReference>
<reference evidence="2 3" key="1">
    <citation type="submission" date="2017-11" db="EMBL/GenBank/DDBJ databases">
        <title>Rhodohalobacter 15182 sp. nov., isolated from a salt lake.</title>
        <authorList>
            <person name="Han S."/>
        </authorList>
    </citation>
    <scope>NUCLEOTIDE SEQUENCE [LARGE SCALE GENOMIC DNA]</scope>
    <source>
        <strain evidence="2 3">15182</strain>
    </source>
</reference>
<dbReference type="Proteomes" id="UP000233398">
    <property type="component" value="Unassembled WGS sequence"/>
</dbReference>
<keyword evidence="3" id="KW-1185">Reference proteome</keyword>
<comment type="caution">
    <text evidence="2">The sequence shown here is derived from an EMBL/GenBank/DDBJ whole genome shotgun (WGS) entry which is preliminary data.</text>
</comment>
<accession>A0A2N0VIY9</accession>
<dbReference type="Gene3D" id="2.60.40.1120">
    <property type="entry name" value="Carboxypeptidase-like, regulatory domain"/>
    <property type="match status" value="1"/>
</dbReference>
<evidence type="ECO:0000256" key="1">
    <source>
        <dbReference type="SAM" id="SignalP"/>
    </source>
</evidence>
<dbReference type="InterPro" id="IPR008969">
    <property type="entry name" value="CarboxyPept-like_regulatory"/>
</dbReference>